<dbReference type="PANTHER" id="PTHR39569:SF1">
    <property type="entry name" value="INORGANIC TRIPHOSPHATASE"/>
    <property type="match status" value="1"/>
</dbReference>
<dbReference type="InterPro" id="IPR038186">
    <property type="entry name" value="CHAD_dom_sf"/>
</dbReference>
<evidence type="ECO:0000313" key="4">
    <source>
        <dbReference type="Proteomes" id="UP001244552"/>
    </source>
</evidence>
<dbReference type="Gene3D" id="2.40.320.10">
    <property type="entry name" value="Hypothetical Protein Pfu-838710-001"/>
    <property type="match status" value="1"/>
</dbReference>
<dbReference type="CDD" id="cd07756">
    <property type="entry name" value="CYTH-like_Pase_CHAD"/>
    <property type="match status" value="1"/>
</dbReference>
<dbReference type="InterPro" id="IPR023577">
    <property type="entry name" value="CYTH_domain"/>
</dbReference>
<dbReference type="Proteomes" id="UP001244552">
    <property type="component" value="Unassembled WGS sequence"/>
</dbReference>
<feature type="domain" description="CHAD" evidence="2">
    <location>
        <begin position="226"/>
        <end position="533"/>
    </location>
</feature>
<evidence type="ECO:0000313" key="3">
    <source>
        <dbReference type="EMBL" id="MDQ0535322.1"/>
    </source>
</evidence>
<dbReference type="Pfam" id="PF05235">
    <property type="entry name" value="CHAD"/>
    <property type="match status" value="1"/>
</dbReference>
<keyword evidence="4" id="KW-1185">Reference proteome</keyword>
<dbReference type="PROSITE" id="PS51708">
    <property type="entry name" value="CHAD"/>
    <property type="match status" value="1"/>
</dbReference>
<gene>
    <name evidence="3" type="ORF">QO018_004200</name>
</gene>
<dbReference type="InterPro" id="IPR039013">
    <property type="entry name" value="YgiF"/>
</dbReference>
<dbReference type="InterPro" id="IPR033469">
    <property type="entry name" value="CYTH-like_dom_sf"/>
</dbReference>
<dbReference type="InterPro" id="IPR007899">
    <property type="entry name" value="CHAD_dom"/>
</dbReference>
<proteinExistence type="predicted"/>
<dbReference type="PANTHER" id="PTHR39569">
    <property type="entry name" value="INORGANIC TRIPHOSPHATASE"/>
    <property type="match status" value="1"/>
</dbReference>
<dbReference type="Pfam" id="PF01928">
    <property type="entry name" value="CYTH"/>
    <property type="match status" value="1"/>
</dbReference>
<name>A0ABU0MPD6_9PROT</name>
<feature type="domain" description="CYTH" evidence="1">
    <location>
        <begin position="7"/>
        <end position="211"/>
    </location>
</feature>
<dbReference type="SMART" id="SM01118">
    <property type="entry name" value="CYTH"/>
    <property type="match status" value="1"/>
</dbReference>
<evidence type="ECO:0000259" key="2">
    <source>
        <dbReference type="PROSITE" id="PS51708"/>
    </source>
</evidence>
<dbReference type="SUPFAM" id="SSF55154">
    <property type="entry name" value="CYTH-like phosphatases"/>
    <property type="match status" value="1"/>
</dbReference>
<protein>
    <submittedName>
        <fullName evidence="3">Inorganic triphosphatase YgiF</fullName>
    </submittedName>
</protein>
<dbReference type="EMBL" id="JAUSVU010000017">
    <property type="protein sequence ID" value="MDQ0535322.1"/>
    <property type="molecule type" value="Genomic_DNA"/>
</dbReference>
<accession>A0ABU0MPD6</accession>
<dbReference type="PROSITE" id="PS51707">
    <property type="entry name" value="CYTH"/>
    <property type="match status" value="1"/>
</dbReference>
<dbReference type="RefSeq" id="WP_209985744.1">
    <property type="nucleotide sequence ID" value="NZ_JAGINO010000017.1"/>
</dbReference>
<evidence type="ECO:0000259" key="1">
    <source>
        <dbReference type="PROSITE" id="PS51707"/>
    </source>
</evidence>
<comment type="caution">
    <text evidence="3">The sequence shown here is derived from an EMBL/GenBank/DDBJ whole genome shotgun (WGS) entry which is preliminary data.</text>
</comment>
<dbReference type="Gene3D" id="1.40.20.10">
    <property type="entry name" value="CHAD domain"/>
    <property type="match status" value="1"/>
</dbReference>
<organism evidence="3 4">
    <name type="scientific">Azospirillum picis</name>
    <dbReference type="NCBI Taxonomy" id="488438"/>
    <lineage>
        <taxon>Bacteria</taxon>
        <taxon>Pseudomonadati</taxon>
        <taxon>Pseudomonadota</taxon>
        <taxon>Alphaproteobacteria</taxon>
        <taxon>Rhodospirillales</taxon>
        <taxon>Azospirillaceae</taxon>
        <taxon>Azospirillum</taxon>
    </lineage>
</organism>
<sequence length="534" mass="58701">MAEADTNRETELKLAARPQDLDALFAAPAIAGRSAGPAATRTLESTYYDTEDRRLAGRKVTLRVRKTGEGFVQTVKAAPETDGLGRGEWECAVTSAAPDLTLISDAEALDLLGSLSESELRPVFTSLVERTTQDVSFGEGDEAARIEVAFDRGRIILPDGAARDLCEVELELKEGPPAALYDLARELTQVAPLRLEVRTKAERGHALASGATDKALKAEKLLLDPETTVEGAVARIVRACLAHLVANEAVTLAGDDPEGVHQMRVALRRLRSATALFRPFIPTTQYLWLVGEIKWLAGSLGPARDWDVFGEELLAPVREAFQRADGHGRSAVEDLETLAAAAEARRLRAYEGVREAIRSDRYTAFLLGVGSWVEKRGWRDQPVSEESVRLFQPVIGLADHLLNKRHKKAKRAGHGFAHLPVAQRHQLRIALKKLRYAVEFFRSLYDDKPVRRYIQQLAAFQDALGHLNDVATATRLLHELHEDGSRSAPGEPRAAGIVIGWHARGVADTEAALVALWHEFLDTKQFWSKPDAAV</sequence>
<dbReference type="SMART" id="SM00880">
    <property type="entry name" value="CHAD"/>
    <property type="match status" value="1"/>
</dbReference>
<reference evidence="3 4" key="1">
    <citation type="submission" date="2023-07" db="EMBL/GenBank/DDBJ databases">
        <title>Genomic Encyclopedia of Type Strains, Phase IV (KMG-IV): sequencing the most valuable type-strain genomes for metagenomic binning, comparative biology and taxonomic classification.</title>
        <authorList>
            <person name="Goeker M."/>
        </authorList>
    </citation>
    <scope>NUCLEOTIDE SEQUENCE [LARGE SCALE GENOMIC DNA]</scope>
    <source>
        <strain evidence="3 4">DSM 19922</strain>
    </source>
</reference>